<dbReference type="GO" id="GO:0031625">
    <property type="term" value="F:ubiquitin protein ligase binding"/>
    <property type="evidence" value="ECO:0007669"/>
    <property type="project" value="InterPro"/>
</dbReference>
<comment type="similarity">
    <text evidence="1">Belongs to the cullin family.</text>
</comment>
<sequence>MVNRISFCISLKTDDKDKYKVYIENFERAYLNETTRFYKQKTGQYLTEHGILSYLHYADQKLK</sequence>
<feature type="non-terminal residue" evidence="3">
    <location>
        <position position="1"/>
    </location>
</feature>
<dbReference type="AlphaFoldDB" id="A0A815Y6U6"/>
<evidence type="ECO:0000256" key="1">
    <source>
        <dbReference type="ARBA" id="ARBA00006019"/>
    </source>
</evidence>
<feature type="domain" description="Cullin N-terminal" evidence="2">
    <location>
        <begin position="5"/>
        <end position="63"/>
    </location>
</feature>
<evidence type="ECO:0000313" key="4">
    <source>
        <dbReference type="Proteomes" id="UP000663845"/>
    </source>
</evidence>
<dbReference type="EMBL" id="CAJNOG010007881">
    <property type="protein sequence ID" value="CAF1566842.1"/>
    <property type="molecule type" value="Genomic_DNA"/>
</dbReference>
<dbReference type="Proteomes" id="UP000663845">
    <property type="component" value="Unassembled WGS sequence"/>
</dbReference>
<gene>
    <name evidence="3" type="ORF">JYZ213_LOCUS47170</name>
</gene>
<dbReference type="Pfam" id="PF00888">
    <property type="entry name" value="Cullin"/>
    <property type="match status" value="1"/>
</dbReference>
<reference evidence="3" key="1">
    <citation type="submission" date="2021-02" db="EMBL/GenBank/DDBJ databases">
        <authorList>
            <person name="Nowell W R."/>
        </authorList>
    </citation>
    <scope>NUCLEOTIDE SEQUENCE</scope>
</reference>
<dbReference type="SUPFAM" id="SSF74788">
    <property type="entry name" value="Cullin repeat-like"/>
    <property type="match status" value="1"/>
</dbReference>
<dbReference type="InterPro" id="IPR016159">
    <property type="entry name" value="Cullin_repeat-like_dom_sf"/>
</dbReference>
<dbReference type="InterPro" id="IPR001373">
    <property type="entry name" value="Cullin_N"/>
</dbReference>
<proteinExistence type="inferred from homology"/>
<dbReference type="GO" id="GO:0006511">
    <property type="term" value="P:ubiquitin-dependent protein catabolic process"/>
    <property type="evidence" value="ECO:0007669"/>
    <property type="project" value="InterPro"/>
</dbReference>
<comment type="caution">
    <text evidence="3">The sequence shown here is derived from an EMBL/GenBank/DDBJ whole genome shotgun (WGS) entry which is preliminary data.</text>
</comment>
<organism evidence="3 4">
    <name type="scientific">Adineta steineri</name>
    <dbReference type="NCBI Taxonomy" id="433720"/>
    <lineage>
        <taxon>Eukaryota</taxon>
        <taxon>Metazoa</taxon>
        <taxon>Spiralia</taxon>
        <taxon>Gnathifera</taxon>
        <taxon>Rotifera</taxon>
        <taxon>Eurotatoria</taxon>
        <taxon>Bdelloidea</taxon>
        <taxon>Adinetida</taxon>
        <taxon>Adinetidae</taxon>
        <taxon>Adineta</taxon>
    </lineage>
</organism>
<accession>A0A815Y6U6</accession>
<evidence type="ECO:0000313" key="3">
    <source>
        <dbReference type="EMBL" id="CAF1566842.1"/>
    </source>
</evidence>
<dbReference type="Gene3D" id="1.20.1310.10">
    <property type="entry name" value="Cullin Repeats"/>
    <property type="match status" value="1"/>
</dbReference>
<evidence type="ECO:0000259" key="2">
    <source>
        <dbReference type="Pfam" id="PF00888"/>
    </source>
</evidence>
<protein>
    <recommendedName>
        <fullName evidence="2">Cullin N-terminal domain-containing protein</fullName>
    </recommendedName>
</protein>
<name>A0A815Y6U6_9BILA</name>